<dbReference type="AlphaFoldDB" id="A0A4Q9PXV5"/>
<feature type="region of interest" description="Disordered" evidence="1">
    <location>
        <begin position="364"/>
        <end position="410"/>
    </location>
</feature>
<gene>
    <name evidence="3" type="ORF">BD310DRAFT_877163</name>
    <name evidence="2" type="ORF">BD311DRAFT_683534</name>
</gene>
<evidence type="ECO:0000256" key="1">
    <source>
        <dbReference type="SAM" id="MobiDB-lite"/>
    </source>
</evidence>
<dbReference type="Proteomes" id="UP000292082">
    <property type="component" value="Unassembled WGS sequence"/>
</dbReference>
<protein>
    <submittedName>
        <fullName evidence="3">Uncharacterized protein</fullName>
    </submittedName>
</protein>
<evidence type="ECO:0000313" key="4">
    <source>
        <dbReference type="Proteomes" id="UP000292082"/>
    </source>
</evidence>
<proteinExistence type="predicted"/>
<dbReference type="EMBL" id="ML145114">
    <property type="protein sequence ID" value="TBU59445.1"/>
    <property type="molecule type" value="Genomic_DNA"/>
</dbReference>
<organism evidence="3 4">
    <name type="scientific">Dichomitus squalens</name>
    <dbReference type="NCBI Taxonomy" id="114155"/>
    <lineage>
        <taxon>Eukaryota</taxon>
        <taxon>Fungi</taxon>
        <taxon>Dikarya</taxon>
        <taxon>Basidiomycota</taxon>
        <taxon>Agaricomycotina</taxon>
        <taxon>Agaricomycetes</taxon>
        <taxon>Polyporales</taxon>
        <taxon>Polyporaceae</taxon>
        <taxon>Dichomitus</taxon>
    </lineage>
</organism>
<dbReference type="OrthoDB" id="3259897at2759"/>
<dbReference type="EMBL" id="ML143389">
    <property type="protein sequence ID" value="TBU34210.1"/>
    <property type="molecule type" value="Genomic_DNA"/>
</dbReference>
<dbReference type="STRING" id="114155.A0A4Q9PXV5"/>
<feature type="compositionally biased region" description="Polar residues" evidence="1">
    <location>
        <begin position="368"/>
        <end position="377"/>
    </location>
</feature>
<reference evidence="3 4" key="1">
    <citation type="submission" date="2019-01" db="EMBL/GenBank/DDBJ databases">
        <title>Draft genome sequences of three monokaryotic isolates of the white-rot basidiomycete fungus Dichomitus squalens.</title>
        <authorList>
            <consortium name="DOE Joint Genome Institute"/>
            <person name="Lopez S.C."/>
            <person name="Andreopoulos B."/>
            <person name="Pangilinan J."/>
            <person name="Lipzen A."/>
            <person name="Riley R."/>
            <person name="Ahrendt S."/>
            <person name="Ng V."/>
            <person name="Barry K."/>
            <person name="Daum C."/>
            <person name="Grigoriev I.V."/>
            <person name="Hilden K.S."/>
            <person name="Makela M.R."/>
            <person name="de Vries R.P."/>
        </authorList>
    </citation>
    <scope>NUCLEOTIDE SEQUENCE [LARGE SCALE GENOMIC DNA]</scope>
    <source>
        <strain evidence="3 4">CBS 464.89</strain>
        <strain evidence="2">OM18370.1</strain>
    </source>
</reference>
<feature type="compositionally biased region" description="Low complexity" evidence="1">
    <location>
        <begin position="335"/>
        <end position="347"/>
    </location>
</feature>
<feature type="region of interest" description="Disordered" evidence="1">
    <location>
        <begin position="335"/>
        <end position="354"/>
    </location>
</feature>
<dbReference type="Proteomes" id="UP000292957">
    <property type="component" value="Unassembled WGS sequence"/>
</dbReference>
<name>A0A4Q9PXV5_9APHY</name>
<keyword evidence="4" id="KW-1185">Reference proteome</keyword>
<evidence type="ECO:0000313" key="3">
    <source>
        <dbReference type="EMBL" id="TBU59445.1"/>
    </source>
</evidence>
<accession>A0A4Q9PXV5</accession>
<sequence>MLRRPILRVDPNASQDTPVSAPAALPAGLDYPHNSVFRAAQLEIHVRSPSVKIHRAANYDIRSLPVFGDHDKVAGTVLLDVNLCGTPGRLTTFLSGSFFYTSPNMFQEKHDDYDFVHVEKEKTRHVFFTTSDSRPTGELDSPRSTTSLRDAFTAGMRGRRERRPSQTSIRGALRPFPFVFEIPRPEQSGQELPPTFSSVATGEWGPRARPGVEHAEVSYSVTAVWESADGSERVLVEAPVIHQPDPGFQSLDESAMKPESWLEIPLKSDRSLPFTCAVTLPHPASFSRSSSISYFVVFTTNPRSAPLAREIAADATVSVSLSRVVRIDSITPRYPLTPLSSTPSTSSDESDMPPVASKRLLRRVVKSHGSTVQSSSRRIAGASLPRRAETPSQRDTSPKDKPLPQLPAPSISESRALYTDVSIGFPKRPRYRMEPGQKHPSLEVHKLLPDGLYKGKIQLEKHMLPAFDWAGIRVKYYLDVSVIFGQDQVRARVPVRIS</sequence>
<evidence type="ECO:0000313" key="2">
    <source>
        <dbReference type="EMBL" id="TBU34210.1"/>
    </source>
</evidence>